<evidence type="ECO:0000256" key="8">
    <source>
        <dbReference type="ARBA" id="ARBA00022692"/>
    </source>
</evidence>
<dbReference type="GO" id="GO:0046872">
    <property type="term" value="F:metal ion binding"/>
    <property type="evidence" value="ECO:0007669"/>
    <property type="project" value="UniProtKB-KW"/>
</dbReference>
<keyword evidence="10" id="KW-0735">Signal-anchor</keyword>
<dbReference type="PANTHER" id="PTHR46420">
    <property type="entry name" value="BETA-1,4-GLUCURONYLTRANSFERASE 1"/>
    <property type="match status" value="1"/>
</dbReference>
<accession>A0A9Q1BUF9</accession>
<evidence type="ECO:0000256" key="17">
    <source>
        <dbReference type="ARBA" id="ARBA00032175"/>
    </source>
</evidence>
<organism evidence="22 23">
    <name type="scientific">Holothuria leucospilota</name>
    <name type="common">Black long sea cucumber</name>
    <name type="synonym">Mertensiothuria leucospilota</name>
    <dbReference type="NCBI Taxonomy" id="206669"/>
    <lineage>
        <taxon>Eukaryota</taxon>
        <taxon>Metazoa</taxon>
        <taxon>Echinodermata</taxon>
        <taxon>Eleutherozoa</taxon>
        <taxon>Echinozoa</taxon>
        <taxon>Holothuroidea</taxon>
        <taxon>Aspidochirotacea</taxon>
        <taxon>Aspidochirotida</taxon>
        <taxon>Holothuriidae</taxon>
        <taxon>Holothuria</taxon>
    </lineage>
</organism>
<keyword evidence="8 21" id="KW-0812">Transmembrane</keyword>
<keyword evidence="7" id="KW-0808">Transferase</keyword>
<evidence type="ECO:0000256" key="9">
    <source>
        <dbReference type="ARBA" id="ARBA00022723"/>
    </source>
</evidence>
<keyword evidence="13 21" id="KW-0472">Membrane</keyword>
<dbReference type="EMBL" id="JAIZAY010000011">
    <property type="protein sequence ID" value="KAJ8032977.1"/>
    <property type="molecule type" value="Genomic_DNA"/>
</dbReference>
<proteinExistence type="inferred from homology"/>
<keyword evidence="14" id="KW-0325">Glycoprotein</keyword>
<evidence type="ECO:0000256" key="6">
    <source>
        <dbReference type="ARBA" id="ARBA00022676"/>
    </source>
</evidence>
<evidence type="ECO:0000256" key="12">
    <source>
        <dbReference type="ARBA" id="ARBA00023034"/>
    </source>
</evidence>
<keyword evidence="9" id="KW-0479">Metal-binding</keyword>
<evidence type="ECO:0000313" key="23">
    <source>
        <dbReference type="Proteomes" id="UP001152320"/>
    </source>
</evidence>
<evidence type="ECO:0000256" key="18">
    <source>
        <dbReference type="ARBA" id="ARBA00032181"/>
    </source>
</evidence>
<evidence type="ECO:0000256" key="4">
    <source>
        <dbReference type="ARBA" id="ARBA00008539"/>
    </source>
</evidence>
<evidence type="ECO:0000256" key="5">
    <source>
        <dbReference type="ARBA" id="ARBA00017962"/>
    </source>
</evidence>
<dbReference type="Pfam" id="PF13896">
    <property type="entry name" value="Glyco_transf_49"/>
    <property type="match status" value="1"/>
</dbReference>
<dbReference type="OrthoDB" id="9974378at2759"/>
<sequence length="305" mass="34623">MANEVTKITSSACFLLFFNISVGLLVTMQALHYFRNSGSLDNAWQIVPSKTPDNMELNTSLDVEKRGDYYIHHVPPSFERTLPILNSVTYVTHCSPHNLRYLPSLLERWNGPVSLAIITSSGDFQAAIRAINSLYVCYPAIALHVTFHVVIPEDHESSISIGNDQRSFEVPCNQLIKYLFENLKGRNFELKGLPYPGNILTNVARLHATTNFILVADIDLSPSLGFYEQTVKFFKEKVTHEDLKKTAFIVPTFEIEEINYVPMDKDDLAIAVDGGHARQFHKETCPHCHKISNYERWFKLKASTT</sequence>
<keyword evidence="12" id="KW-0333">Golgi apparatus</keyword>
<dbReference type="GO" id="GO:0000139">
    <property type="term" value="C:Golgi membrane"/>
    <property type="evidence" value="ECO:0007669"/>
    <property type="project" value="UniProtKB-SubCell"/>
</dbReference>
<evidence type="ECO:0000256" key="21">
    <source>
        <dbReference type="SAM" id="Phobius"/>
    </source>
</evidence>
<evidence type="ECO:0000256" key="1">
    <source>
        <dbReference type="ARBA" id="ARBA00001936"/>
    </source>
</evidence>
<comment type="subcellular location">
    <subcellularLocation>
        <location evidence="2">Golgi apparatus membrane</location>
        <topology evidence="2">Single-pass type II membrane protein</topology>
    </subcellularLocation>
</comment>
<keyword evidence="15" id="KW-0464">Manganese</keyword>
<dbReference type="Proteomes" id="UP001152320">
    <property type="component" value="Chromosome 11"/>
</dbReference>
<evidence type="ECO:0000256" key="19">
    <source>
        <dbReference type="ARBA" id="ARBA00033291"/>
    </source>
</evidence>
<comment type="caution">
    <text evidence="22">The sequence shown here is derived from an EMBL/GenBank/DDBJ whole genome shotgun (WGS) entry which is preliminary data.</text>
</comment>
<evidence type="ECO:0000256" key="3">
    <source>
        <dbReference type="ARBA" id="ARBA00004922"/>
    </source>
</evidence>
<evidence type="ECO:0000256" key="13">
    <source>
        <dbReference type="ARBA" id="ARBA00023136"/>
    </source>
</evidence>
<feature type="transmembrane region" description="Helical" evidence="21">
    <location>
        <begin position="12"/>
        <end position="34"/>
    </location>
</feature>
<evidence type="ECO:0000256" key="10">
    <source>
        <dbReference type="ARBA" id="ARBA00022968"/>
    </source>
</evidence>
<dbReference type="GO" id="GO:0015020">
    <property type="term" value="F:glucuronosyltransferase activity"/>
    <property type="evidence" value="ECO:0007669"/>
    <property type="project" value="InterPro"/>
</dbReference>
<reference evidence="22" key="1">
    <citation type="submission" date="2021-10" db="EMBL/GenBank/DDBJ databases">
        <title>Tropical sea cucumber genome reveals ecological adaptation and Cuvierian tubules defense mechanism.</title>
        <authorList>
            <person name="Chen T."/>
        </authorList>
    </citation>
    <scope>NUCLEOTIDE SEQUENCE</scope>
    <source>
        <strain evidence="22">Nanhai2018</strain>
        <tissue evidence="22">Muscle</tissue>
    </source>
</reference>
<comment type="pathway">
    <text evidence="3">Protein modification; protein glycosylation.</text>
</comment>
<evidence type="ECO:0000256" key="11">
    <source>
        <dbReference type="ARBA" id="ARBA00022989"/>
    </source>
</evidence>
<evidence type="ECO:0000256" key="7">
    <source>
        <dbReference type="ARBA" id="ARBA00022679"/>
    </source>
</evidence>
<keyword evidence="6" id="KW-0328">Glycosyltransferase</keyword>
<dbReference type="AlphaFoldDB" id="A0A9Q1BUF9"/>
<protein>
    <recommendedName>
        <fullName evidence="5">Beta-1,4-glucuronyltransferase 1</fullName>
    </recommendedName>
    <alternativeName>
        <fullName evidence="16">I-beta-1,3-N-acetylglucosaminyltransferase</fullName>
    </alternativeName>
    <alternativeName>
        <fullName evidence="19">N-acetyllactosaminide beta-1,3-N-acetylglucosaminyltransferase</fullName>
    </alternativeName>
    <alternativeName>
        <fullName evidence="17">Poly-N-acetyllactosamine extension enzyme</fullName>
    </alternativeName>
    <alternativeName>
        <fullName evidence="18">UDP-GlcNAc:betaGal beta-1,3-N-acetylglucosaminyltransferase 1</fullName>
    </alternativeName>
</protein>
<dbReference type="PANTHER" id="PTHR46420:SF1">
    <property type="entry name" value="BETA-1,4-GLUCURONYLTRANSFERASE 1"/>
    <property type="match status" value="1"/>
</dbReference>
<comment type="cofactor">
    <cofactor evidence="1">
        <name>Mn(2+)</name>
        <dbReference type="ChEBI" id="CHEBI:29035"/>
    </cofactor>
</comment>
<comment type="catalytic activity">
    <reaction evidence="20">
        <text>3-O-[beta-D-Xyl-(1-&gt;4)-Rib-ol-P-Rib-ol-P-3-beta-D-GalNAc-(1-&gt;3)-beta-D-GlcNAc-(1-&gt;4)-(O-6-P-alpha-D-Man)]-Thr-[protein] + UDP-alpha-D-glucuronate = 3-O-[beta-D-GlcA-(1-&gt;3)-beta-D-Xyl-(1-&gt;4)-Rib-ol-P-Rib-ol-P-3-beta-D-GalNAc-(1-&gt;3)-beta-D-GlcNAc-(1-&gt;4)-(O-6-P-alpha-D-Man)]-Thr-[protein] + UDP + H(+)</text>
        <dbReference type="Rhea" id="RHEA:46860"/>
        <dbReference type="Rhea" id="RHEA-COMP:15023"/>
        <dbReference type="Rhea" id="RHEA-COMP:17482"/>
        <dbReference type="ChEBI" id="CHEBI:15378"/>
        <dbReference type="ChEBI" id="CHEBI:58052"/>
        <dbReference type="ChEBI" id="CHEBI:58223"/>
        <dbReference type="ChEBI" id="CHEBI:142405"/>
        <dbReference type="ChEBI" id="CHEBI:177336"/>
    </reaction>
</comment>
<evidence type="ECO:0000256" key="14">
    <source>
        <dbReference type="ARBA" id="ARBA00023180"/>
    </source>
</evidence>
<comment type="similarity">
    <text evidence="4">Belongs to the glycosyltransferase 49 family.</text>
</comment>
<evidence type="ECO:0000313" key="22">
    <source>
        <dbReference type="EMBL" id="KAJ8032977.1"/>
    </source>
</evidence>
<dbReference type="InterPro" id="IPR043189">
    <property type="entry name" value="B4GAT1"/>
</dbReference>
<gene>
    <name evidence="22" type="ORF">HOLleu_23078</name>
</gene>
<evidence type="ECO:0000256" key="20">
    <source>
        <dbReference type="ARBA" id="ARBA00047852"/>
    </source>
</evidence>
<name>A0A9Q1BUF9_HOLLE</name>
<evidence type="ECO:0000256" key="16">
    <source>
        <dbReference type="ARBA" id="ARBA00030723"/>
    </source>
</evidence>
<keyword evidence="11 21" id="KW-1133">Transmembrane helix</keyword>
<evidence type="ECO:0000256" key="15">
    <source>
        <dbReference type="ARBA" id="ARBA00023211"/>
    </source>
</evidence>
<keyword evidence="23" id="KW-1185">Reference proteome</keyword>
<dbReference type="GO" id="GO:0035269">
    <property type="term" value="P:protein O-linked glycosylation via mannose"/>
    <property type="evidence" value="ECO:0007669"/>
    <property type="project" value="TreeGrafter"/>
</dbReference>
<evidence type="ECO:0000256" key="2">
    <source>
        <dbReference type="ARBA" id="ARBA00004323"/>
    </source>
</evidence>